<protein>
    <recommendedName>
        <fullName evidence="11">Ras-GEF domain-containing protein</fullName>
    </recommendedName>
</protein>
<dbReference type="SUPFAM" id="SSF48366">
    <property type="entry name" value="Ras GEF"/>
    <property type="match status" value="1"/>
</dbReference>
<feature type="repeat" description="ANK" evidence="2">
    <location>
        <begin position="47"/>
        <end position="68"/>
    </location>
</feature>
<dbReference type="InterPro" id="IPR036770">
    <property type="entry name" value="Ankyrin_rpt-contain_sf"/>
</dbReference>
<proteinExistence type="predicted"/>
<dbReference type="InterPro" id="IPR002110">
    <property type="entry name" value="Ankyrin_rpt"/>
</dbReference>
<reference evidence="9 10" key="1">
    <citation type="journal article" date="2019" name="Sci. Rep.">
        <title>Comparative genomics of chytrid fungi reveal insights into the obligate biotrophic and pathogenic lifestyle of Synchytrium endobioticum.</title>
        <authorList>
            <person name="van de Vossenberg B.T.L.H."/>
            <person name="Warris S."/>
            <person name="Nguyen H.D.T."/>
            <person name="van Gent-Pelzer M.P.E."/>
            <person name="Joly D.L."/>
            <person name="van de Geest H.C."/>
            <person name="Bonants P.J.M."/>
            <person name="Smith D.S."/>
            <person name="Levesque C.A."/>
            <person name="van der Lee T.A.J."/>
        </authorList>
    </citation>
    <scope>NUCLEOTIDE SEQUENCE [LARGE SCALE GENOMIC DNA]</scope>
    <source>
        <strain evidence="8 10">LEV6574</strain>
        <strain evidence="7 9">MB42</strain>
    </source>
</reference>
<evidence type="ECO:0000256" key="2">
    <source>
        <dbReference type="PROSITE-ProRule" id="PRU00023"/>
    </source>
</evidence>
<dbReference type="PANTHER" id="PTHR23113:SF363">
    <property type="entry name" value="PROTEIN SON OF SEVENLESS"/>
    <property type="match status" value="1"/>
</dbReference>
<dbReference type="AlphaFoldDB" id="A0A507D7R5"/>
<dbReference type="GO" id="GO:0005085">
    <property type="term" value="F:guanyl-nucleotide exchange factor activity"/>
    <property type="evidence" value="ECO:0007669"/>
    <property type="project" value="UniProtKB-KW"/>
</dbReference>
<accession>A0A507D7R5</accession>
<keyword evidence="2" id="KW-0040">ANK repeat</keyword>
<evidence type="ECO:0008006" key="11">
    <source>
        <dbReference type="Google" id="ProtNLM"/>
    </source>
</evidence>
<feature type="domain" description="N-terminal Ras-GEF" evidence="6">
    <location>
        <begin position="396"/>
        <end position="514"/>
    </location>
</feature>
<dbReference type="InterPro" id="IPR000651">
    <property type="entry name" value="Ras-like_Gua-exchang_fac_N"/>
</dbReference>
<dbReference type="Pfam" id="PF12796">
    <property type="entry name" value="Ank_2"/>
    <property type="match status" value="1"/>
</dbReference>
<evidence type="ECO:0000313" key="10">
    <source>
        <dbReference type="Proteomes" id="UP000320475"/>
    </source>
</evidence>
<dbReference type="SMART" id="SM00248">
    <property type="entry name" value="ANK"/>
    <property type="match status" value="2"/>
</dbReference>
<dbReference type="EMBL" id="QEAN01000170">
    <property type="protein sequence ID" value="TPX44544.1"/>
    <property type="molecule type" value="Genomic_DNA"/>
</dbReference>
<evidence type="ECO:0000313" key="9">
    <source>
        <dbReference type="Proteomes" id="UP000317494"/>
    </source>
</evidence>
<feature type="domain" description="Ras-GEF" evidence="5">
    <location>
        <begin position="625"/>
        <end position="857"/>
    </location>
</feature>
<feature type="coiled-coil region" evidence="4">
    <location>
        <begin position="189"/>
        <end position="281"/>
    </location>
</feature>
<dbReference type="Gene3D" id="1.10.840.10">
    <property type="entry name" value="Ras guanine-nucleotide exchange factors catalytic domain"/>
    <property type="match status" value="1"/>
</dbReference>
<comment type="caution">
    <text evidence="8">The sequence shown here is derived from an EMBL/GenBank/DDBJ whole genome shotgun (WGS) entry which is preliminary data.</text>
</comment>
<dbReference type="Proteomes" id="UP000320475">
    <property type="component" value="Unassembled WGS sequence"/>
</dbReference>
<evidence type="ECO:0000256" key="1">
    <source>
        <dbReference type="ARBA" id="ARBA00022658"/>
    </source>
</evidence>
<dbReference type="STRING" id="286115.A0A507D7R5"/>
<dbReference type="Proteomes" id="UP000317494">
    <property type="component" value="Unassembled WGS sequence"/>
</dbReference>
<dbReference type="InterPro" id="IPR036964">
    <property type="entry name" value="RASGEF_cat_dom_sf"/>
</dbReference>
<evidence type="ECO:0000313" key="8">
    <source>
        <dbReference type="EMBL" id="TPX47318.1"/>
    </source>
</evidence>
<dbReference type="PROSITE" id="PS50297">
    <property type="entry name" value="ANK_REP_REGION"/>
    <property type="match status" value="2"/>
</dbReference>
<evidence type="ECO:0000313" key="7">
    <source>
        <dbReference type="EMBL" id="TPX44544.1"/>
    </source>
</evidence>
<evidence type="ECO:0000256" key="3">
    <source>
        <dbReference type="PROSITE-ProRule" id="PRU00168"/>
    </source>
</evidence>
<dbReference type="Pfam" id="PF00618">
    <property type="entry name" value="RasGEF_N"/>
    <property type="match status" value="1"/>
</dbReference>
<dbReference type="Gene3D" id="1.25.40.20">
    <property type="entry name" value="Ankyrin repeat-containing domain"/>
    <property type="match status" value="1"/>
</dbReference>
<gene>
    <name evidence="8" type="ORF">SeLEV6574_g02726</name>
    <name evidence="7" type="ORF">SeMB42_g04290</name>
</gene>
<evidence type="ECO:0000259" key="6">
    <source>
        <dbReference type="PROSITE" id="PS50212"/>
    </source>
</evidence>
<dbReference type="CDD" id="cd06224">
    <property type="entry name" value="REM"/>
    <property type="match status" value="1"/>
</dbReference>
<dbReference type="GO" id="GO:0007265">
    <property type="term" value="P:Ras protein signal transduction"/>
    <property type="evidence" value="ECO:0007669"/>
    <property type="project" value="TreeGrafter"/>
</dbReference>
<keyword evidence="4" id="KW-0175">Coiled coil</keyword>
<keyword evidence="1 3" id="KW-0344">Guanine-nucleotide releasing factor</keyword>
<dbReference type="CDD" id="cd00155">
    <property type="entry name" value="RasGEF"/>
    <property type="match status" value="1"/>
</dbReference>
<dbReference type="InterPro" id="IPR008937">
    <property type="entry name" value="Ras-like_GEF"/>
</dbReference>
<dbReference type="GO" id="GO:0005886">
    <property type="term" value="C:plasma membrane"/>
    <property type="evidence" value="ECO:0007669"/>
    <property type="project" value="TreeGrafter"/>
</dbReference>
<dbReference type="SMART" id="SM00147">
    <property type="entry name" value="RasGEF"/>
    <property type="match status" value="1"/>
</dbReference>
<evidence type="ECO:0000256" key="4">
    <source>
        <dbReference type="SAM" id="Coils"/>
    </source>
</evidence>
<dbReference type="Gene3D" id="1.20.870.10">
    <property type="entry name" value="Son of sevenless (SoS) protein Chain: S domain 1"/>
    <property type="match status" value="1"/>
</dbReference>
<evidence type="ECO:0000259" key="5">
    <source>
        <dbReference type="PROSITE" id="PS50009"/>
    </source>
</evidence>
<keyword evidence="9" id="KW-1185">Reference proteome</keyword>
<name>A0A507D7R5_9FUNG</name>
<dbReference type="InterPro" id="IPR001895">
    <property type="entry name" value="RASGEF_cat_dom"/>
</dbReference>
<dbReference type="PROSITE" id="PS50088">
    <property type="entry name" value="ANK_REPEAT"/>
    <property type="match status" value="2"/>
</dbReference>
<organism evidence="8 10">
    <name type="scientific">Synchytrium endobioticum</name>
    <dbReference type="NCBI Taxonomy" id="286115"/>
    <lineage>
        <taxon>Eukaryota</taxon>
        <taxon>Fungi</taxon>
        <taxon>Fungi incertae sedis</taxon>
        <taxon>Chytridiomycota</taxon>
        <taxon>Chytridiomycota incertae sedis</taxon>
        <taxon>Chytridiomycetes</taxon>
        <taxon>Synchytriales</taxon>
        <taxon>Synchytriaceae</taxon>
        <taxon>Synchytrium</taxon>
    </lineage>
</organism>
<dbReference type="PROSITE" id="PS50009">
    <property type="entry name" value="RASGEF_CAT"/>
    <property type="match status" value="1"/>
</dbReference>
<dbReference type="PANTHER" id="PTHR23113">
    <property type="entry name" value="GUANINE NUCLEOTIDE EXCHANGE FACTOR"/>
    <property type="match status" value="1"/>
</dbReference>
<dbReference type="EMBL" id="QEAM01000080">
    <property type="protein sequence ID" value="TPX47318.1"/>
    <property type="molecule type" value="Genomic_DNA"/>
</dbReference>
<dbReference type="VEuPathDB" id="FungiDB:SeMB42_g04290"/>
<feature type="repeat" description="ANK" evidence="2">
    <location>
        <begin position="81"/>
        <end position="113"/>
    </location>
</feature>
<dbReference type="SUPFAM" id="SSF48403">
    <property type="entry name" value="Ankyrin repeat"/>
    <property type="match status" value="1"/>
</dbReference>
<dbReference type="SMART" id="SM00229">
    <property type="entry name" value="RasGEFN"/>
    <property type="match status" value="1"/>
</dbReference>
<dbReference type="Pfam" id="PF00617">
    <property type="entry name" value="RasGEF"/>
    <property type="match status" value="1"/>
</dbReference>
<dbReference type="OrthoDB" id="546434at2759"/>
<sequence length="860" mass="96582">MEILDAVNRNDLDRLKQLLDMSSSASAPNYSPQSTLSSNMNHVAVEQGRTALHLAATTGAIDALKLLIAQADMQVDVQDLQGNTALNLAAACSDLEAVRLLLDAKADPTIKNFAARGPLDNAKSTRVQALLKGRLSADEHSHGSSKISRQALVTQIQATLPKDPATVRLFAVDLYLTEETLRQRSREIIRQLIEEKQIANHKARLLEAAVALQDKETAERLMDQLRHWQDENERQAATITKNLSDVMRQHSEELQAAFKRNEETENSLIELQRKNAENAIELAKLHTQLDSATSPQSIVLTTKNNTEPSTELQNLRENVAKLQVEKASLEERVRLADKFKTITDTELAELRTEITKLRNAQQEQMFKHIETTATTPALTAQMEEETNIVYIKGGGQAKRIKAGTPEKLVDKLINPSHFDNQFMQAFLMTHTAFMSSKDVMSALIKKYDDASGDDVQKTYLRLINTVKYWVDAYWNDFFDDPFLLSLLNTFVDKIKTEGMANILRKVIQRKQSGAEPRTRTGTNDTAVLLSSPPKPILPKVLAKRYAALDKMGYGTLNSATLSALKESIAGETKSSDWAARMSSTDSLASTTTTVNKVWSFSGTKPRTSEDDGSLPDIPVKIVELDPTELARQLTLIEFELFSNIKPREYLDLAWMKEDKETRAPNITRMTRWTNHVIHWLITEIVIIKESPKPRAVILEKVIQLAVALEKLNNFNGVKEVLAALQSSSVYRLKKTKELVSSKLLKTLTDLEKLTASDMNYKALRSKVHAADPPLIPFPGVYQGDLVFLEECSKEKLENGMINFSKYQKTAGYIMEIQTYQQTSYNLEPISEIQEYIKRYPVFDDALAYSHSLQCEARATS</sequence>
<dbReference type="PROSITE" id="PS50212">
    <property type="entry name" value="RASGEF_NTER"/>
    <property type="match status" value="1"/>
</dbReference>
<dbReference type="InterPro" id="IPR023578">
    <property type="entry name" value="Ras_GEF_dom_sf"/>
</dbReference>